<dbReference type="Pfam" id="PF04606">
    <property type="entry name" value="Ogr_Delta"/>
    <property type="match status" value="1"/>
</dbReference>
<sequence>MAAFFCPHCKGRAKTRTSRGLSPTLRELIYQCEDPECSYSFVVQAEAVRTLSPSGKPDPSINLPQSPIALARAQSTSAEITSAAA</sequence>
<evidence type="ECO:0000259" key="1">
    <source>
        <dbReference type="Pfam" id="PF04606"/>
    </source>
</evidence>
<proteinExistence type="predicted"/>
<dbReference type="OrthoDB" id="6895359at2"/>
<organism evidence="2 3">
    <name type="scientific">Acidovorax kalamii</name>
    <dbReference type="NCBI Taxonomy" id="2004485"/>
    <lineage>
        <taxon>Bacteria</taxon>
        <taxon>Pseudomonadati</taxon>
        <taxon>Pseudomonadota</taxon>
        <taxon>Betaproteobacteria</taxon>
        <taxon>Burkholderiales</taxon>
        <taxon>Comamonadaceae</taxon>
        <taxon>Acidovorax</taxon>
    </lineage>
</organism>
<evidence type="ECO:0000313" key="3">
    <source>
        <dbReference type="Proteomes" id="UP000215441"/>
    </source>
</evidence>
<dbReference type="RefSeq" id="WP_094291394.1">
    <property type="nucleotide sequence ID" value="NZ_NOIG01000012.1"/>
</dbReference>
<evidence type="ECO:0000313" key="2">
    <source>
        <dbReference type="EMBL" id="OYD48391.1"/>
    </source>
</evidence>
<dbReference type="InterPro" id="IPR007684">
    <property type="entry name" value="Znf_Ogr/Delta"/>
</dbReference>
<comment type="caution">
    <text evidence="2">The sequence shown here is derived from an EMBL/GenBank/DDBJ whole genome shotgun (WGS) entry which is preliminary data.</text>
</comment>
<dbReference type="AlphaFoldDB" id="A0A235EH83"/>
<feature type="domain" description="Zinc finger Ogr/Delta-type" evidence="1">
    <location>
        <begin position="6"/>
        <end position="51"/>
    </location>
</feature>
<protein>
    <recommendedName>
        <fullName evidence="1">Zinc finger Ogr/Delta-type domain-containing protein</fullName>
    </recommendedName>
</protein>
<keyword evidence="3" id="KW-1185">Reference proteome</keyword>
<name>A0A235EH83_9BURK</name>
<dbReference type="EMBL" id="NOIG01000012">
    <property type="protein sequence ID" value="OYD48391.1"/>
    <property type="molecule type" value="Genomic_DNA"/>
</dbReference>
<accession>A0A235EH83</accession>
<dbReference type="Proteomes" id="UP000215441">
    <property type="component" value="Unassembled WGS sequence"/>
</dbReference>
<reference evidence="2 3" key="1">
    <citation type="submission" date="2017-07" db="EMBL/GenBank/DDBJ databases">
        <title>Acidovorax KNDSW TSA 6 genome sequence and assembly.</title>
        <authorList>
            <person name="Mayilraj S."/>
        </authorList>
    </citation>
    <scope>NUCLEOTIDE SEQUENCE [LARGE SCALE GENOMIC DNA]</scope>
    <source>
        <strain evidence="2 3">KNDSW-TSA6</strain>
    </source>
</reference>
<gene>
    <name evidence="2" type="ORF">CBY09_20405</name>
</gene>